<reference evidence="1 2" key="1">
    <citation type="submission" date="2024-01" db="EMBL/GenBank/DDBJ databases">
        <title>Genome assemblies of Stephania.</title>
        <authorList>
            <person name="Yang L."/>
        </authorList>
    </citation>
    <scope>NUCLEOTIDE SEQUENCE [LARGE SCALE GENOMIC DNA]</scope>
    <source>
        <strain evidence="1">QJT</strain>
        <tissue evidence="1">Leaf</tissue>
    </source>
</reference>
<sequence length="100" mass="11174">MADQPESSGGSLEDVQQRLDEMPQLVILHGYQLEVILRLLMTHTTVLSLTSAAPITQVDRMSRTSIDTNIKASIICRRSQVEYYVLQSDGFGTLRCLYVG</sequence>
<proteinExistence type="predicted"/>
<accession>A0AAP0PA44</accession>
<organism evidence="1 2">
    <name type="scientific">Stephania japonica</name>
    <dbReference type="NCBI Taxonomy" id="461633"/>
    <lineage>
        <taxon>Eukaryota</taxon>
        <taxon>Viridiplantae</taxon>
        <taxon>Streptophyta</taxon>
        <taxon>Embryophyta</taxon>
        <taxon>Tracheophyta</taxon>
        <taxon>Spermatophyta</taxon>
        <taxon>Magnoliopsida</taxon>
        <taxon>Ranunculales</taxon>
        <taxon>Menispermaceae</taxon>
        <taxon>Menispermoideae</taxon>
        <taxon>Cissampelideae</taxon>
        <taxon>Stephania</taxon>
    </lineage>
</organism>
<name>A0AAP0PA44_9MAGN</name>
<keyword evidence="2" id="KW-1185">Reference proteome</keyword>
<dbReference type="EMBL" id="JBBNAE010000003">
    <property type="protein sequence ID" value="KAK9136507.1"/>
    <property type="molecule type" value="Genomic_DNA"/>
</dbReference>
<comment type="caution">
    <text evidence="1">The sequence shown here is derived from an EMBL/GenBank/DDBJ whole genome shotgun (WGS) entry which is preliminary data.</text>
</comment>
<evidence type="ECO:0000313" key="2">
    <source>
        <dbReference type="Proteomes" id="UP001417504"/>
    </source>
</evidence>
<dbReference type="AlphaFoldDB" id="A0AAP0PA44"/>
<dbReference type="Proteomes" id="UP001417504">
    <property type="component" value="Unassembled WGS sequence"/>
</dbReference>
<evidence type="ECO:0000313" key="1">
    <source>
        <dbReference type="EMBL" id="KAK9136507.1"/>
    </source>
</evidence>
<gene>
    <name evidence="1" type="ORF">Sjap_007101</name>
</gene>
<protein>
    <submittedName>
        <fullName evidence="1">Uncharacterized protein</fullName>
    </submittedName>
</protein>